<dbReference type="EMBL" id="CP076361">
    <property type="protein sequence ID" value="QWK89243.1"/>
    <property type="molecule type" value="Genomic_DNA"/>
</dbReference>
<dbReference type="AlphaFoldDB" id="A0A975S0T7"/>
<protein>
    <submittedName>
        <fullName evidence="1">Uncharacterized protein</fullName>
    </submittedName>
</protein>
<evidence type="ECO:0000313" key="1">
    <source>
        <dbReference type="EMBL" id="QWK89243.1"/>
    </source>
</evidence>
<sequence>MIIVLINWRITPEKERDFIQFWSSTLKLNNAAGLIGEFLSRVEGPDFFEKITWQMEPSELENDKSLWKSETYISFVNVGMWETLDDFDRAVGSKMNSDPMSMLVYEAAPRRRAVLSPSAWRMGRASLSGSSSPGVDA</sequence>
<accession>A0A975S0T7</accession>
<dbReference type="Proteomes" id="UP000679352">
    <property type="component" value="Chromosome"/>
</dbReference>
<reference evidence="1" key="1">
    <citation type="submission" date="2021-06" db="EMBL/GenBank/DDBJ databases">
        <title>Direct submission.</title>
        <authorList>
            <person name="Lee C.-S."/>
            <person name="Jin L."/>
        </authorList>
    </citation>
    <scope>NUCLEOTIDE SEQUENCE</scope>
    <source>
        <strain evidence="1">Con5</strain>
    </source>
</reference>
<evidence type="ECO:0000313" key="2">
    <source>
        <dbReference type="Proteomes" id="UP000679352"/>
    </source>
</evidence>
<dbReference type="RefSeq" id="WP_215505743.1">
    <property type="nucleotide sequence ID" value="NZ_CP076361.1"/>
</dbReference>
<keyword evidence="2" id="KW-1185">Reference proteome</keyword>
<proteinExistence type="predicted"/>
<organism evidence="1 2">
    <name type="scientific">Gemmobacter fulvus</name>
    <dbReference type="NCBI Taxonomy" id="2840474"/>
    <lineage>
        <taxon>Bacteria</taxon>
        <taxon>Pseudomonadati</taxon>
        <taxon>Pseudomonadota</taxon>
        <taxon>Alphaproteobacteria</taxon>
        <taxon>Rhodobacterales</taxon>
        <taxon>Paracoccaceae</taxon>
        <taxon>Gemmobacter</taxon>
    </lineage>
</organism>
<dbReference type="KEGG" id="gfu:KM031_10210"/>
<gene>
    <name evidence="1" type="ORF">KM031_10210</name>
</gene>
<name>A0A975S0T7_9RHOB</name>